<feature type="transmembrane region" description="Helical" evidence="2">
    <location>
        <begin position="79"/>
        <end position="111"/>
    </location>
</feature>
<keyword evidence="4" id="KW-1185">Reference proteome</keyword>
<evidence type="ECO:0000256" key="2">
    <source>
        <dbReference type="SAM" id="Phobius"/>
    </source>
</evidence>
<dbReference type="KEGG" id="tbk:HF295_04490"/>
<feature type="transmembrane region" description="Helical" evidence="2">
    <location>
        <begin position="163"/>
        <end position="185"/>
    </location>
</feature>
<feature type="transmembrane region" description="Helical" evidence="2">
    <location>
        <begin position="205"/>
        <end position="227"/>
    </location>
</feature>
<name>A0A7L6N4J4_9MOLU</name>
<gene>
    <name evidence="3" type="ORF">HF295_04490</name>
</gene>
<keyword evidence="2" id="KW-0472">Membrane</keyword>
<sequence>MLNVGLIVLISIDFVLLFIGNVKFYLRVFKISSFKDFIQKIKNSVPEKNKKQELVEDLNEGTEETQEKKRSLLQRIWDCVLDLLLFALNLIGAIILIGIGLAIIILCIGIPTASIWGTTLIAIYFGLLYAVLFLFAFKIIMFLLGFGLLRLAKVDKKRQQRILIMDAIQFSMLSLLVFLAAFGYPLEVNSMVLVPFEWDITLNNLLSIIIPMLFYALLITNIFALVIRIKNIFTKNTSNHKIIRLHQLLFIFIASCFFGILYITDYDLSFMTEIERTMYLQTLGVVKWIITSVFIPLFLYTINNFKKSTNIVVRRPRKRTSSR</sequence>
<proteinExistence type="predicted"/>
<feature type="transmembrane region" description="Helical" evidence="2">
    <location>
        <begin position="248"/>
        <end position="266"/>
    </location>
</feature>
<feature type="coiled-coil region" evidence="1">
    <location>
        <begin position="48"/>
        <end position="75"/>
    </location>
</feature>
<keyword evidence="1" id="KW-0175">Coiled coil</keyword>
<evidence type="ECO:0000256" key="1">
    <source>
        <dbReference type="SAM" id="Coils"/>
    </source>
</evidence>
<dbReference type="RefSeq" id="WP_312030984.1">
    <property type="nucleotide sequence ID" value="NZ_CP051151.1"/>
</dbReference>
<keyword evidence="2" id="KW-1133">Transmembrane helix</keyword>
<feature type="transmembrane region" description="Helical" evidence="2">
    <location>
        <begin position="123"/>
        <end position="151"/>
    </location>
</feature>
<reference evidence="3 4" key="1">
    <citation type="submission" date="2020-04" db="EMBL/GenBank/DDBJ databases">
        <authorList>
            <person name="Zheng R.K."/>
            <person name="Sun C.M."/>
        </authorList>
    </citation>
    <scope>NUCLEOTIDE SEQUENCE [LARGE SCALE GENOMIC DNA]</scope>
    <source>
        <strain evidence="4">zrk29</strain>
    </source>
</reference>
<evidence type="ECO:0000313" key="3">
    <source>
        <dbReference type="EMBL" id="QLY40158.1"/>
    </source>
</evidence>
<feature type="transmembrane region" description="Helical" evidence="2">
    <location>
        <begin position="6"/>
        <end position="26"/>
    </location>
</feature>
<keyword evidence="2" id="KW-0812">Transmembrane</keyword>
<dbReference type="AlphaFoldDB" id="A0A7L6N4J4"/>
<feature type="transmembrane region" description="Helical" evidence="2">
    <location>
        <begin position="278"/>
        <end position="300"/>
    </location>
</feature>
<accession>A0A7L6N4J4</accession>
<protein>
    <submittedName>
        <fullName evidence="3">Uncharacterized protein</fullName>
    </submittedName>
</protein>
<evidence type="ECO:0000313" key="4">
    <source>
        <dbReference type="Proteomes" id="UP000512167"/>
    </source>
</evidence>
<dbReference type="Proteomes" id="UP000512167">
    <property type="component" value="Chromosome"/>
</dbReference>
<dbReference type="EMBL" id="CP051151">
    <property type="protein sequence ID" value="QLY40158.1"/>
    <property type="molecule type" value="Genomic_DNA"/>
</dbReference>
<organism evidence="3 4">
    <name type="scientific">Hujiaoplasma nucleasis</name>
    <dbReference type="NCBI Taxonomy" id="2725268"/>
    <lineage>
        <taxon>Bacteria</taxon>
        <taxon>Bacillati</taxon>
        <taxon>Mycoplasmatota</taxon>
        <taxon>Mollicutes</taxon>
        <taxon>Candidatus Izemoplasmatales</taxon>
        <taxon>Hujiaoplasmataceae</taxon>
        <taxon>Hujiaoplasma</taxon>
    </lineage>
</organism>